<accession>A0A0F6ADE6</accession>
<evidence type="ECO:0000313" key="2">
    <source>
        <dbReference type="Proteomes" id="UP000033434"/>
    </source>
</evidence>
<gene>
    <name evidence="1" type="ORF">N479_10155</name>
</gene>
<reference evidence="1 2" key="1">
    <citation type="journal article" date="2015" name="BMC Genomics">
        <title>Genome mining reveals unlocked bioactive potential of marine Gram-negative bacteria.</title>
        <authorList>
            <person name="Machado H."/>
            <person name="Sonnenschein E.C."/>
            <person name="Melchiorsen J."/>
            <person name="Gram L."/>
        </authorList>
    </citation>
    <scope>NUCLEOTIDE SEQUENCE [LARGE SCALE GENOMIC DNA]</scope>
    <source>
        <strain evidence="1 2">S4054</strain>
    </source>
</reference>
<evidence type="ECO:0000313" key="1">
    <source>
        <dbReference type="EMBL" id="KKE84252.1"/>
    </source>
</evidence>
<name>A0A0F6ADE6_9GAMM</name>
<comment type="caution">
    <text evidence="1">The sequence shown here is derived from an EMBL/GenBank/DDBJ whole genome shotgun (WGS) entry which is preliminary data.</text>
</comment>
<dbReference type="EMBL" id="AUXW01000138">
    <property type="protein sequence ID" value="KKE84252.1"/>
    <property type="molecule type" value="Genomic_DNA"/>
</dbReference>
<proteinExistence type="predicted"/>
<protein>
    <submittedName>
        <fullName evidence="1">Uncharacterized protein</fullName>
    </submittedName>
</protein>
<dbReference type="PATRIC" id="fig|1129367.4.peg.1811"/>
<dbReference type="Proteomes" id="UP000033434">
    <property type="component" value="Unassembled WGS sequence"/>
</dbReference>
<dbReference type="AlphaFoldDB" id="A0A0F6ADE6"/>
<organism evidence="1 2">
    <name type="scientific">Pseudoalteromonas luteoviolacea S4054</name>
    <dbReference type="NCBI Taxonomy" id="1129367"/>
    <lineage>
        <taxon>Bacteria</taxon>
        <taxon>Pseudomonadati</taxon>
        <taxon>Pseudomonadota</taxon>
        <taxon>Gammaproteobacteria</taxon>
        <taxon>Alteromonadales</taxon>
        <taxon>Pseudoalteromonadaceae</taxon>
        <taxon>Pseudoalteromonas</taxon>
    </lineage>
</organism>
<sequence>MLLVSGCATLNTQYQGDDSGYAVMSFYIKNHNFAGDYVVYENEKGESGRFYYRKDAAWGRSERDFDDESYNGRVELHQLKAGKYMITKYEQIQGARTFEYEDFEPYSFEIKKNEATYLGELTEYIDGIGRLKVVDKFERDTQIAKQKGLPENIMINKQLMNESMLKLGGSRYIQIQ</sequence>